<name>A0ABU6JGS3_9BURK</name>
<sequence>MPSLTNRQAIKPARSDWVSELKSTLWLGWPLILTNLAQTILTATDLALIGRLGADSLASAALAASLYHAVMIFCLGVVSAVIPLIASIMGARPHSVRDVRSTVRHGFWSAGLICIPVWLLLWNADSVLIMLGQQPDMARRSLEFMHTLQWALFPFLGYIVLRSFLNAMESPIWTLAVACIAIAFNALAAWCLIFGNFGFPALGLAGAGLASFCSSLLMFGGLVVVVCHHRRFRRYRLFGRLYELDINRLRQLWQLGLPIGATMAFETTIFYAAVVMMGLIGQTALAAHAIAMQIASIGFMVPLGFGQAATIRVGRAYGAGDAAGIARAGWSAYALGVGFMVITASLMLFSPTLLIGLFIDIGNPENAEVVRLGVGFLALAALFQLADGAQVVCAGMLRGIHDTRVPMMLAALGYWGIGLPLGAALAFAAGLGGSGVWLGLAAGLGTVAVLMTRRWMLRERAIGIP</sequence>
<keyword evidence="5 10" id="KW-0812">Transmembrane</keyword>
<evidence type="ECO:0000313" key="11">
    <source>
        <dbReference type="EMBL" id="MEC4722294.1"/>
    </source>
</evidence>
<feature type="transmembrane region" description="Helical" evidence="10">
    <location>
        <begin position="201"/>
        <end position="227"/>
    </location>
</feature>
<feature type="transmembrane region" description="Helical" evidence="10">
    <location>
        <begin position="144"/>
        <end position="161"/>
    </location>
</feature>
<keyword evidence="6 10" id="KW-1133">Transmembrane helix</keyword>
<keyword evidence="2" id="KW-0813">Transport</keyword>
<keyword evidence="12" id="KW-1185">Reference proteome</keyword>
<feature type="transmembrane region" description="Helical" evidence="10">
    <location>
        <begin position="255"/>
        <end position="280"/>
    </location>
</feature>
<dbReference type="EMBL" id="JAWIIV010000028">
    <property type="protein sequence ID" value="MEC4722294.1"/>
    <property type="molecule type" value="Genomic_DNA"/>
</dbReference>
<keyword evidence="4" id="KW-1003">Cell membrane</keyword>
<feature type="transmembrane region" description="Helical" evidence="10">
    <location>
        <begin position="435"/>
        <end position="452"/>
    </location>
</feature>
<evidence type="ECO:0000256" key="6">
    <source>
        <dbReference type="ARBA" id="ARBA00022989"/>
    </source>
</evidence>
<dbReference type="Pfam" id="PF01554">
    <property type="entry name" value="MatE"/>
    <property type="match status" value="2"/>
</dbReference>
<protein>
    <recommendedName>
        <fullName evidence="9">Multidrug-efflux transporter</fullName>
    </recommendedName>
</protein>
<reference evidence="11 12" key="1">
    <citation type="submission" date="2023-10" db="EMBL/GenBank/DDBJ databases">
        <title>Noviherbaspirillum sp. CPCC 100848 genome assembly.</title>
        <authorList>
            <person name="Li X.Y."/>
            <person name="Fang X.M."/>
        </authorList>
    </citation>
    <scope>NUCLEOTIDE SEQUENCE [LARGE SCALE GENOMIC DNA]</scope>
    <source>
        <strain evidence="11 12">CPCC 100848</strain>
    </source>
</reference>
<evidence type="ECO:0000256" key="8">
    <source>
        <dbReference type="ARBA" id="ARBA00023136"/>
    </source>
</evidence>
<feature type="transmembrane region" description="Helical" evidence="10">
    <location>
        <begin position="286"/>
        <end position="311"/>
    </location>
</feature>
<feature type="transmembrane region" description="Helical" evidence="10">
    <location>
        <begin position="332"/>
        <end position="359"/>
    </location>
</feature>
<feature type="transmembrane region" description="Helical" evidence="10">
    <location>
        <begin position="107"/>
        <end position="124"/>
    </location>
</feature>
<accession>A0ABU6JGS3</accession>
<evidence type="ECO:0000256" key="5">
    <source>
        <dbReference type="ARBA" id="ARBA00022692"/>
    </source>
</evidence>
<dbReference type="PANTHER" id="PTHR43298">
    <property type="entry name" value="MULTIDRUG RESISTANCE PROTEIN NORM-RELATED"/>
    <property type="match status" value="1"/>
</dbReference>
<keyword evidence="7" id="KW-0406">Ion transport</keyword>
<evidence type="ECO:0000256" key="9">
    <source>
        <dbReference type="ARBA" id="ARBA00031636"/>
    </source>
</evidence>
<feature type="transmembrane region" description="Helical" evidence="10">
    <location>
        <begin position="371"/>
        <end position="397"/>
    </location>
</feature>
<evidence type="ECO:0000313" key="12">
    <source>
        <dbReference type="Proteomes" id="UP001352263"/>
    </source>
</evidence>
<evidence type="ECO:0000256" key="10">
    <source>
        <dbReference type="SAM" id="Phobius"/>
    </source>
</evidence>
<dbReference type="RefSeq" id="WP_326508971.1">
    <property type="nucleotide sequence ID" value="NZ_JAWIIV010000028.1"/>
</dbReference>
<dbReference type="InterPro" id="IPR050222">
    <property type="entry name" value="MATE_MdtK"/>
</dbReference>
<comment type="subcellular location">
    <subcellularLocation>
        <location evidence="1">Cell inner membrane</location>
        <topology evidence="1">Multi-pass membrane protein</topology>
    </subcellularLocation>
</comment>
<dbReference type="InterPro" id="IPR048279">
    <property type="entry name" value="MdtK-like"/>
</dbReference>
<evidence type="ECO:0000256" key="1">
    <source>
        <dbReference type="ARBA" id="ARBA00004429"/>
    </source>
</evidence>
<dbReference type="Proteomes" id="UP001352263">
    <property type="component" value="Unassembled WGS sequence"/>
</dbReference>
<proteinExistence type="predicted"/>
<evidence type="ECO:0000256" key="3">
    <source>
        <dbReference type="ARBA" id="ARBA00022449"/>
    </source>
</evidence>
<feature type="transmembrane region" description="Helical" evidence="10">
    <location>
        <begin position="173"/>
        <end position="195"/>
    </location>
</feature>
<dbReference type="PIRSF" id="PIRSF006603">
    <property type="entry name" value="DinF"/>
    <property type="match status" value="1"/>
</dbReference>
<dbReference type="PANTHER" id="PTHR43298:SF2">
    <property type="entry name" value="FMN_FAD EXPORTER YEEO-RELATED"/>
    <property type="match status" value="1"/>
</dbReference>
<dbReference type="NCBIfam" id="TIGR00797">
    <property type="entry name" value="matE"/>
    <property type="match status" value="1"/>
</dbReference>
<keyword evidence="3" id="KW-0050">Antiport</keyword>
<dbReference type="CDD" id="cd13131">
    <property type="entry name" value="MATE_NorM_like"/>
    <property type="match status" value="1"/>
</dbReference>
<feature type="transmembrane region" description="Helical" evidence="10">
    <location>
        <begin position="66"/>
        <end position="86"/>
    </location>
</feature>
<comment type="caution">
    <text evidence="11">The sequence shown here is derived from an EMBL/GenBank/DDBJ whole genome shotgun (WGS) entry which is preliminary data.</text>
</comment>
<organism evidence="11 12">
    <name type="scientific">Noviherbaspirillum album</name>
    <dbReference type="NCBI Taxonomy" id="3080276"/>
    <lineage>
        <taxon>Bacteria</taxon>
        <taxon>Pseudomonadati</taxon>
        <taxon>Pseudomonadota</taxon>
        <taxon>Betaproteobacteria</taxon>
        <taxon>Burkholderiales</taxon>
        <taxon>Oxalobacteraceae</taxon>
        <taxon>Noviherbaspirillum</taxon>
    </lineage>
</organism>
<feature type="transmembrane region" description="Helical" evidence="10">
    <location>
        <begin position="409"/>
        <end position="429"/>
    </location>
</feature>
<gene>
    <name evidence="11" type="ORF">RY831_24330</name>
</gene>
<evidence type="ECO:0000256" key="2">
    <source>
        <dbReference type="ARBA" id="ARBA00022448"/>
    </source>
</evidence>
<keyword evidence="8 10" id="KW-0472">Membrane</keyword>
<evidence type="ECO:0000256" key="7">
    <source>
        <dbReference type="ARBA" id="ARBA00023065"/>
    </source>
</evidence>
<evidence type="ECO:0000256" key="4">
    <source>
        <dbReference type="ARBA" id="ARBA00022475"/>
    </source>
</evidence>
<dbReference type="InterPro" id="IPR002528">
    <property type="entry name" value="MATE_fam"/>
</dbReference>